<dbReference type="AlphaFoldDB" id="A0AAN8X7R3"/>
<gene>
    <name evidence="1" type="ORF">SK128_003734</name>
</gene>
<keyword evidence="2" id="KW-1185">Reference proteome</keyword>
<comment type="caution">
    <text evidence="1">The sequence shown here is derived from an EMBL/GenBank/DDBJ whole genome shotgun (WGS) entry which is preliminary data.</text>
</comment>
<accession>A0AAN8X7R3</accession>
<evidence type="ECO:0008006" key="3">
    <source>
        <dbReference type="Google" id="ProtNLM"/>
    </source>
</evidence>
<dbReference type="Proteomes" id="UP001381693">
    <property type="component" value="Unassembled WGS sequence"/>
</dbReference>
<evidence type="ECO:0000313" key="1">
    <source>
        <dbReference type="EMBL" id="KAK7079426.1"/>
    </source>
</evidence>
<proteinExistence type="predicted"/>
<reference evidence="1 2" key="1">
    <citation type="submission" date="2023-11" db="EMBL/GenBank/DDBJ databases">
        <title>Halocaridina rubra genome assembly.</title>
        <authorList>
            <person name="Smith C."/>
        </authorList>
    </citation>
    <scope>NUCLEOTIDE SEQUENCE [LARGE SCALE GENOMIC DNA]</scope>
    <source>
        <strain evidence="1">EP-1</strain>
        <tissue evidence="1">Whole</tissue>
    </source>
</reference>
<sequence>ELHAHLTGSLSDATVLRLLHAKRQEGVVDLPDSAEVVLKRGHNRTLKELSISLLSM</sequence>
<name>A0AAN8X7R3_HALRR</name>
<feature type="non-terminal residue" evidence="1">
    <location>
        <position position="1"/>
    </location>
</feature>
<evidence type="ECO:0000313" key="2">
    <source>
        <dbReference type="Proteomes" id="UP001381693"/>
    </source>
</evidence>
<dbReference type="EMBL" id="JAXCGZ010007075">
    <property type="protein sequence ID" value="KAK7079426.1"/>
    <property type="molecule type" value="Genomic_DNA"/>
</dbReference>
<organism evidence="1 2">
    <name type="scientific">Halocaridina rubra</name>
    <name type="common">Hawaiian red shrimp</name>
    <dbReference type="NCBI Taxonomy" id="373956"/>
    <lineage>
        <taxon>Eukaryota</taxon>
        <taxon>Metazoa</taxon>
        <taxon>Ecdysozoa</taxon>
        <taxon>Arthropoda</taxon>
        <taxon>Crustacea</taxon>
        <taxon>Multicrustacea</taxon>
        <taxon>Malacostraca</taxon>
        <taxon>Eumalacostraca</taxon>
        <taxon>Eucarida</taxon>
        <taxon>Decapoda</taxon>
        <taxon>Pleocyemata</taxon>
        <taxon>Caridea</taxon>
        <taxon>Atyoidea</taxon>
        <taxon>Atyidae</taxon>
        <taxon>Halocaridina</taxon>
    </lineage>
</organism>
<protein>
    <recommendedName>
        <fullName evidence="3">Adenosine deaminase</fullName>
    </recommendedName>
</protein>